<reference evidence="7" key="1">
    <citation type="journal article" date="2014" name="PLoS Negl. Trop. Dis.">
        <title>An updated insight into the Sialotranscriptome of Triatoma infestans: developmental stage and geographic variations.</title>
        <authorList>
            <person name="Schwarz A."/>
            <person name="Medrano-Mercado N."/>
            <person name="Schaub G.A."/>
            <person name="Struchiner C.J."/>
            <person name="Bargues M.D."/>
            <person name="Levy M.Z."/>
            <person name="Ribeiro J.M."/>
        </authorList>
    </citation>
    <scope>NUCLEOTIDE SEQUENCE</scope>
    <source>
        <strain evidence="7">Chile</strain>
        <tissue evidence="7">Salivary glands</tissue>
    </source>
</reference>
<evidence type="ECO:0000256" key="1">
    <source>
        <dbReference type="ARBA" id="ARBA00004141"/>
    </source>
</evidence>
<name>A0A023EZN2_TRIIF</name>
<evidence type="ECO:0000256" key="2">
    <source>
        <dbReference type="ARBA" id="ARBA00005977"/>
    </source>
</evidence>
<keyword evidence="3 6" id="KW-0812">Transmembrane</keyword>
<accession>A0A023EZN2</accession>
<evidence type="ECO:0000313" key="7">
    <source>
        <dbReference type="EMBL" id="JAC14710.1"/>
    </source>
</evidence>
<dbReference type="GO" id="GO:0016020">
    <property type="term" value="C:membrane"/>
    <property type="evidence" value="ECO:0007669"/>
    <property type="project" value="UniProtKB-SubCell"/>
</dbReference>
<protein>
    <submittedName>
        <fullName evidence="7">Putative conserved plasma membrane protein</fullName>
    </submittedName>
</protein>
<evidence type="ECO:0000256" key="5">
    <source>
        <dbReference type="ARBA" id="ARBA00023136"/>
    </source>
</evidence>
<dbReference type="Gene3D" id="1.10.3730.20">
    <property type="match status" value="1"/>
</dbReference>
<dbReference type="PANTHER" id="PTHR28668:SF1">
    <property type="entry name" value="TRANSMEMBRANE PROTEIN 234"/>
    <property type="match status" value="1"/>
</dbReference>
<evidence type="ECO:0000256" key="4">
    <source>
        <dbReference type="ARBA" id="ARBA00022989"/>
    </source>
</evidence>
<dbReference type="Pfam" id="PF10639">
    <property type="entry name" value="TMEM234"/>
    <property type="match status" value="1"/>
</dbReference>
<proteinExistence type="evidence at transcript level"/>
<feature type="transmembrane region" description="Helical" evidence="6">
    <location>
        <begin position="57"/>
        <end position="75"/>
    </location>
</feature>
<organism evidence="7">
    <name type="scientific">Triatoma infestans</name>
    <name type="common">Assassin bug</name>
    <dbReference type="NCBI Taxonomy" id="30076"/>
    <lineage>
        <taxon>Eukaryota</taxon>
        <taxon>Metazoa</taxon>
        <taxon>Ecdysozoa</taxon>
        <taxon>Arthropoda</taxon>
        <taxon>Hexapoda</taxon>
        <taxon>Insecta</taxon>
        <taxon>Pterygota</taxon>
        <taxon>Neoptera</taxon>
        <taxon>Paraneoptera</taxon>
        <taxon>Hemiptera</taxon>
        <taxon>Heteroptera</taxon>
        <taxon>Panheteroptera</taxon>
        <taxon>Cimicomorpha</taxon>
        <taxon>Reduviidae</taxon>
        <taxon>Triatominae</taxon>
        <taxon>Triatoma</taxon>
    </lineage>
</organism>
<dbReference type="InterPro" id="IPR037185">
    <property type="entry name" value="EmrE-like"/>
</dbReference>
<dbReference type="InterPro" id="IPR018908">
    <property type="entry name" value="TMEM234"/>
</dbReference>
<dbReference type="EMBL" id="GBBI01004002">
    <property type="protein sequence ID" value="JAC14710.1"/>
    <property type="molecule type" value="mRNA"/>
</dbReference>
<comment type="subcellular location">
    <subcellularLocation>
        <location evidence="1">Membrane</location>
        <topology evidence="1">Multi-pass membrane protein</topology>
    </subcellularLocation>
</comment>
<sequence length="138" mass="15344">VSSNMDSKLNFLLVGALWGVTNPFIKRGLLGMDKIKKNDHINQLIADTCFLIFNWKYLIPFLIANCGSVIYYFTLQKADLTVAVPFTNSLAFIFTAVTGWMLGEQKPNVATVVGMTLILAGNYCYDIHSPTILQSDES</sequence>
<evidence type="ECO:0000256" key="6">
    <source>
        <dbReference type="SAM" id="Phobius"/>
    </source>
</evidence>
<dbReference type="SUPFAM" id="SSF103481">
    <property type="entry name" value="Multidrug resistance efflux transporter EmrE"/>
    <property type="match status" value="1"/>
</dbReference>
<comment type="similarity">
    <text evidence="2">Belongs to the TMEM234 family.</text>
</comment>
<dbReference type="AlphaFoldDB" id="A0A023EZN2"/>
<dbReference type="PANTHER" id="PTHR28668">
    <property type="entry name" value="TRANSMEMBRANE PROTEIN 234"/>
    <property type="match status" value="1"/>
</dbReference>
<keyword evidence="5 6" id="KW-0472">Membrane</keyword>
<feature type="non-terminal residue" evidence="7">
    <location>
        <position position="1"/>
    </location>
</feature>
<keyword evidence="4 6" id="KW-1133">Transmembrane helix</keyword>
<evidence type="ECO:0000256" key="3">
    <source>
        <dbReference type="ARBA" id="ARBA00022692"/>
    </source>
</evidence>
<feature type="transmembrane region" description="Helical" evidence="6">
    <location>
        <begin position="82"/>
        <end position="102"/>
    </location>
</feature>